<keyword evidence="1" id="KW-1133">Transmembrane helix</keyword>
<evidence type="ECO:0000313" key="3">
    <source>
        <dbReference type="Proteomes" id="UP000076858"/>
    </source>
</evidence>
<name>A0A162BU90_9CRUS</name>
<proteinExistence type="predicted"/>
<reference evidence="2 3" key="1">
    <citation type="submission" date="2016-03" db="EMBL/GenBank/DDBJ databases">
        <title>EvidentialGene: Evidence-directed Construction of Genes on Genomes.</title>
        <authorList>
            <person name="Gilbert D.G."/>
            <person name="Choi J.-H."/>
            <person name="Mockaitis K."/>
            <person name="Colbourne J."/>
            <person name="Pfrender M."/>
        </authorList>
    </citation>
    <scope>NUCLEOTIDE SEQUENCE [LARGE SCALE GENOMIC DNA]</scope>
    <source>
        <strain evidence="2 3">Xinb3</strain>
        <tissue evidence="2">Complete organism</tissue>
    </source>
</reference>
<organism evidence="2 3">
    <name type="scientific">Daphnia magna</name>
    <dbReference type="NCBI Taxonomy" id="35525"/>
    <lineage>
        <taxon>Eukaryota</taxon>
        <taxon>Metazoa</taxon>
        <taxon>Ecdysozoa</taxon>
        <taxon>Arthropoda</taxon>
        <taxon>Crustacea</taxon>
        <taxon>Branchiopoda</taxon>
        <taxon>Diplostraca</taxon>
        <taxon>Cladocera</taxon>
        <taxon>Anomopoda</taxon>
        <taxon>Daphniidae</taxon>
        <taxon>Daphnia</taxon>
    </lineage>
</organism>
<accession>A0A162BU90</accession>
<keyword evidence="1" id="KW-0812">Transmembrane</keyword>
<evidence type="ECO:0000313" key="2">
    <source>
        <dbReference type="EMBL" id="KZR97540.1"/>
    </source>
</evidence>
<protein>
    <submittedName>
        <fullName evidence="2">Uncharacterized protein</fullName>
    </submittedName>
</protein>
<feature type="transmembrane region" description="Helical" evidence="1">
    <location>
        <begin position="52"/>
        <end position="76"/>
    </location>
</feature>
<dbReference type="EMBL" id="LRGB01021018">
    <property type="protein sequence ID" value="KZR97540.1"/>
    <property type="molecule type" value="Genomic_DNA"/>
</dbReference>
<evidence type="ECO:0000256" key="1">
    <source>
        <dbReference type="SAM" id="Phobius"/>
    </source>
</evidence>
<dbReference type="Proteomes" id="UP000076858">
    <property type="component" value="Unassembled WGS sequence"/>
</dbReference>
<dbReference type="AlphaFoldDB" id="A0A162BU90"/>
<keyword evidence="1" id="KW-0472">Membrane</keyword>
<sequence length="98" mass="11499">MIIHCPYYVSLNLNQFVYSVEIFRDYIWPVIVRHCDSCPFFTSLVDLSSFQLMRVIITLSFCCVCVSCYLPGTFNFKEYYTTFRHRLSSPILSAARNS</sequence>
<keyword evidence="3" id="KW-1185">Reference proteome</keyword>
<comment type="caution">
    <text evidence="2">The sequence shown here is derived from an EMBL/GenBank/DDBJ whole genome shotgun (WGS) entry which is preliminary data.</text>
</comment>
<gene>
    <name evidence="2" type="ORF">APZ42_007527</name>
</gene>